<dbReference type="AlphaFoldDB" id="A0A4R5CK96"/>
<evidence type="ECO:0000256" key="3">
    <source>
        <dbReference type="ARBA" id="ARBA00035643"/>
    </source>
</evidence>
<dbReference type="Proteomes" id="UP000294739">
    <property type="component" value="Unassembled WGS sequence"/>
</dbReference>
<sequence>MTLTRPDAAMDDEPAAAMGGHAHYIYAIVPAGTTAPGELTGIDDARIEVIEHGSIAAVVGVLRTGRVFGRRDDLLAHSRVNDAMALRGPVVPVRFGSLLADADEVVTELLLPNGQIFADLLADLTGRRQFLIRARYDEEVVLAEIIVEHADIRMLRDRTRDQSVEMSLAERVKLGELVARALEVKRDVDGAGLLDLLTPHAVDWSFRESGEVDYLLEAAFLVEDKHRSSFDDAAEQAATALAGRARVQLLGPSAPYDFVPGDERWVS</sequence>
<dbReference type="InParanoid" id="A0A4R5CK96"/>
<dbReference type="OrthoDB" id="4864106at2"/>
<comment type="caution">
    <text evidence="4">The sequence shown here is derived from an EMBL/GenBank/DDBJ whole genome shotgun (WGS) entry which is preliminary data.</text>
</comment>
<keyword evidence="1" id="KW-0304">Gas vesicle</keyword>
<dbReference type="PANTHER" id="PTHR36852">
    <property type="entry name" value="PROTEIN GVPL 2"/>
    <property type="match status" value="1"/>
</dbReference>
<organism evidence="4 5">
    <name type="scientific">Jiangella asiatica</name>
    <dbReference type="NCBI Taxonomy" id="2530372"/>
    <lineage>
        <taxon>Bacteria</taxon>
        <taxon>Bacillati</taxon>
        <taxon>Actinomycetota</taxon>
        <taxon>Actinomycetes</taxon>
        <taxon>Jiangellales</taxon>
        <taxon>Jiangellaceae</taxon>
        <taxon>Jiangella</taxon>
    </lineage>
</organism>
<gene>
    <name evidence="4" type="ORF">E1269_27800</name>
</gene>
<accession>A0A4R5CK96</accession>
<dbReference type="Pfam" id="PF06386">
    <property type="entry name" value="GvpL_GvpF"/>
    <property type="match status" value="1"/>
</dbReference>
<dbReference type="PANTHER" id="PTHR36852:SF1">
    <property type="entry name" value="PROTEIN GVPL 2"/>
    <property type="match status" value="1"/>
</dbReference>
<evidence type="ECO:0000313" key="5">
    <source>
        <dbReference type="Proteomes" id="UP000294739"/>
    </source>
</evidence>
<dbReference type="GO" id="GO:0031412">
    <property type="term" value="P:gas vesicle organization"/>
    <property type="evidence" value="ECO:0007669"/>
    <property type="project" value="InterPro"/>
</dbReference>
<comment type="subcellular location">
    <subcellularLocation>
        <location evidence="2">Gas vesicle</location>
    </subcellularLocation>
</comment>
<keyword evidence="5" id="KW-1185">Reference proteome</keyword>
<reference evidence="4 5" key="1">
    <citation type="submission" date="2019-03" db="EMBL/GenBank/DDBJ databases">
        <title>Draft genome sequences of novel Actinobacteria.</title>
        <authorList>
            <person name="Sahin N."/>
            <person name="Ay H."/>
            <person name="Saygin H."/>
        </authorList>
    </citation>
    <scope>NUCLEOTIDE SEQUENCE [LARGE SCALE GENOMIC DNA]</scope>
    <source>
        <strain evidence="4 5">5K138</strain>
    </source>
</reference>
<evidence type="ECO:0000256" key="1">
    <source>
        <dbReference type="ARBA" id="ARBA00022987"/>
    </source>
</evidence>
<proteinExistence type="inferred from homology"/>
<dbReference type="InterPro" id="IPR009430">
    <property type="entry name" value="GvpL/GvpF"/>
</dbReference>
<comment type="similarity">
    <text evidence="3">Belongs to the gas vesicle GvpF/GvpL family.</text>
</comment>
<name>A0A4R5CK96_9ACTN</name>
<dbReference type="GO" id="GO:0031411">
    <property type="term" value="C:gas vesicle"/>
    <property type="evidence" value="ECO:0007669"/>
    <property type="project" value="UniProtKB-SubCell"/>
</dbReference>
<dbReference type="RefSeq" id="WP_131900753.1">
    <property type="nucleotide sequence ID" value="NZ_SMKZ01000061.1"/>
</dbReference>
<evidence type="ECO:0000256" key="2">
    <source>
        <dbReference type="ARBA" id="ARBA00035108"/>
    </source>
</evidence>
<evidence type="ECO:0000313" key="4">
    <source>
        <dbReference type="EMBL" id="TDD99040.1"/>
    </source>
</evidence>
<dbReference type="EMBL" id="SMKZ01000061">
    <property type="protein sequence ID" value="TDD99040.1"/>
    <property type="molecule type" value="Genomic_DNA"/>
</dbReference>
<protein>
    <submittedName>
        <fullName evidence="4">GvpL/GvpF family gas vesicle protein</fullName>
    </submittedName>
</protein>